<evidence type="ECO:0000256" key="4">
    <source>
        <dbReference type="ARBA" id="ARBA00023136"/>
    </source>
</evidence>
<feature type="transmembrane region" description="Helical" evidence="5">
    <location>
        <begin position="112"/>
        <end position="132"/>
    </location>
</feature>
<keyword evidence="7" id="KW-1185">Reference proteome</keyword>
<dbReference type="Proteomes" id="UP001462961">
    <property type="component" value="Unassembled WGS sequence"/>
</dbReference>
<accession>A0ABV0DPE5</accession>
<evidence type="ECO:0000256" key="2">
    <source>
        <dbReference type="ARBA" id="ARBA00022692"/>
    </source>
</evidence>
<dbReference type="Pfam" id="PF13564">
    <property type="entry name" value="DoxX_2"/>
    <property type="match status" value="1"/>
</dbReference>
<evidence type="ECO:0000256" key="3">
    <source>
        <dbReference type="ARBA" id="ARBA00022989"/>
    </source>
</evidence>
<reference evidence="6 7" key="1">
    <citation type="submission" date="2024-01" db="EMBL/GenBank/DDBJ databases">
        <title>The diversity of rhizobia nodulating Mimosa spp. in eleven states of Brazil covering several biomes is determined by host plant, location, and edaphic factors.</title>
        <authorList>
            <person name="Rouws L."/>
            <person name="Barauna A."/>
            <person name="Beukes C."/>
            <person name="De Faria S.M."/>
            <person name="Gross E."/>
            <person name="Dos Reis Junior F.B."/>
            <person name="Simon M."/>
            <person name="Maluk M."/>
            <person name="Odee D.W."/>
            <person name="Kenicer G."/>
            <person name="Young J.P.W."/>
            <person name="Reis V.M."/>
            <person name="Zilli J."/>
            <person name="James E.K."/>
        </authorList>
    </citation>
    <scope>NUCLEOTIDE SEQUENCE [LARGE SCALE GENOMIC DNA]</scope>
    <source>
        <strain evidence="6 7">JHI1651</strain>
    </source>
</reference>
<feature type="transmembrane region" description="Helical" evidence="5">
    <location>
        <begin position="138"/>
        <end position="155"/>
    </location>
</feature>
<keyword evidence="2 5" id="KW-0812">Transmembrane</keyword>
<protein>
    <submittedName>
        <fullName evidence="6">DoxX family protein</fullName>
    </submittedName>
</protein>
<dbReference type="InterPro" id="IPR032808">
    <property type="entry name" value="DoxX"/>
</dbReference>
<gene>
    <name evidence="6" type="ORF">VOI32_03250</name>
</gene>
<feature type="transmembrane region" description="Helical" evidence="5">
    <location>
        <begin position="43"/>
        <end position="64"/>
    </location>
</feature>
<comment type="caution">
    <text evidence="6">The sequence shown here is derived from an EMBL/GenBank/DDBJ whole genome shotgun (WGS) entry which is preliminary data.</text>
</comment>
<dbReference type="EMBL" id="JAYLVJ010000003">
    <property type="protein sequence ID" value="MEO1752940.1"/>
    <property type="molecule type" value="Genomic_DNA"/>
</dbReference>
<evidence type="ECO:0000313" key="7">
    <source>
        <dbReference type="Proteomes" id="UP001462961"/>
    </source>
</evidence>
<organism evidence="6 7">
    <name type="scientific">Paraburkholderia caribensis</name>
    <dbReference type="NCBI Taxonomy" id="75105"/>
    <lineage>
        <taxon>Bacteria</taxon>
        <taxon>Pseudomonadati</taxon>
        <taxon>Pseudomonadota</taxon>
        <taxon>Betaproteobacteria</taxon>
        <taxon>Burkholderiales</taxon>
        <taxon>Burkholderiaceae</taxon>
        <taxon>Paraburkholderia</taxon>
    </lineage>
</organism>
<feature type="transmembrane region" description="Helical" evidence="5">
    <location>
        <begin position="84"/>
        <end position="105"/>
    </location>
</feature>
<evidence type="ECO:0000313" key="6">
    <source>
        <dbReference type="EMBL" id="MEO1752940.1"/>
    </source>
</evidence>
<evidence type="ECO:0000256" key="1">
    <source>
        <dbReference type="ARBA" id="ARBA00004141"/>
    </source>
</evidence>
<keyword evidence="4 5" id="KW-0472">Membrane</keyword>
<comment type="subcellular location">
    <subcellularLocation>
        <location evidence="1">Membrane</location>
        <topology evidence="1">Multi-pass membrane protein</topology>
    </subcellularLocation>
</comment>
<name>A0ABV0DPE5_9BURK</name>
<sequence>MRDSKLRLVTEFDIDSADFQMFWKTNMVNSSFFPVSNGRILRICLWAAQILVSGFFALAASMKIGMSIEALAKIFPWMGQVPSWVVRGTGIFDLAGALGLALSALTRVAPRLTIWAAWGCSGLQFCAILFHFSRGEAVATPLNFILLALSLFIVWGRSRKASIYAGGSLGKTPG</sequence>
<keyword evidence="3 5" id="KW-1133">Transmembrane helix</keyword>
<evidence type="ECO:0000256" key="5">
    <source>
        <dbReference type="SAM" id="Phobius"/>
    </source>
</evidence>
<dbReference type="RefSeq" id="WP_233445290.1">
    <property type="nucleotide sequence ID" value="NZ_CP015959.1"/>
</dbReference>
<proteinExistence type="predicted"/>